<dbReference type="GO" id="GO:0016042">
    <property type="term" value="P:lipid catabolic process"/>
    <property type="evidence" value="ECO:0007669"/>
    <property type="project" value="UniProtKB-KW"/>
</dbReference>
<dbReference type="SUPFAM" id="SSF56024">
    <property type="entry name" value="Phospholipase D/nuclease"/>
    <property type="match status" value="2"/>
</dbReference>
<evidence type="ECO:0000256" key="4">
    <source>
        <dbReference type="ARBA" id="ARBA00022801"/>
    </source>
</evidence>
<dbReference type="GO" id="GO:0006793">
    <property type="term" value="P:phosphorus metabolic process"/>
    <property type="evidence" value="ECO:0007669"/>
    <property type="project" value="UniProtKB-ARBA"/>
</dbReference>
<dbReference type="Gene3D" id="3.30.870.10">
    <property type="entry name" value="Endonuclease Chain A"/>
    <property type="match status" value="2"/>
</dbReference>
<gene>
    <name evidence="8" type="ORF">ENT37_05550</name>
</gene>
<keyword evidence="6" id="KW-0443">Lipid metabolism</keyword>
<accession>A0A7C4KH46</accession>
<evidence type="ECO:0000256" key="2">
    <source>
        <dbReference type="ARBA" id="ARBA00008664"/>
    </source>
</evidence>
<feature type="domain" description="PLD phosphodiesterase" evidence="7">
    <location>
        <begin position="290"/>
        <end position="317"/>
    </location>
</feature>
<sequence length="349" mass="38891">MNSWLCRITALVILLLFQTGCELPRLDGVQPTLQESAEAESISVFFTSPGKPGGSQALREALLDSIAHAGYRIDVAMYNFSWLEAADALLAAARRGVAVRVVIDSDALDNRAVQRLQQGKIPLVGDRREGLMHNKFILIDDQTLWSGSLNLTPASLDQDHNVFLRIRSSELVALYREEFEEMFSARRFGGGKALPLRDRQVNVEGVEVEVWFAPDDRPGRTLAERVSGARERVDFLAYTFTRDDLRDALIEAVQRGVQVRGVFDADQSDAAGNDYAALRRAGLDVRMDGNPGLMHEKVLVMDGQTVVAGSYNFTRSADETNDENLLILHSSKLAKQFEEEFQRIYEAGR</sequence>
<reference evidence="8" key="1">
    <citation type="journal article" date="2020" name="mSystems">
        <title>Genome- and Community-Level Interaction Insights into Carbon Utilization and Element Cycling Functions of Hydrothermarchaeota in Hydrothermal Sediment.</title>
        <authorList>
            <person name="Zhou Z."/>
            <person name="Liu Y."/>
            <person name="Xu W."/>
            <person name="Pan J."/>
            <person name="Luo Z.H."/>
            <person name="Li M."/>
        </authorList>
    </citation>
    <scope>NUCLEOTIDE SEQUENCE [LARGE SCALE GENOMIC DNA]</scope>
    <source>
        <strain evidence="8">SpSt-573</strain>
    </source>
</reference>
<dbReference type="EMBL" id="DSYK01000285">
    <property type="protein sequence ID" value="HGS21318.1"/>
    <property type="molecule type" value="Genomic_DNA"/>
</dbReference>
<evidence type="ECO:0000256" key="3">
    <source>
        <dbReference type="ARBA" id="ARBA00012027"/>
    </source>
</evidence>
<dbReference type="InterPro" id="IPR051406">
    <property type="entry name" value="PLD_domain"/>
</dbReference>
<feature type="domain" description="PLD phosphodiesterase" evidence="7">
    <location>
        <begin position="128"/>
        <end position="155"/>
    </location>
</feature>
<dbReference type="EC" id="3.1.4.4" evidence="3"/>
<proteinExistence type="inferred from homology"/>
<evidence type="ECO:0000256" key="5">
    <source>
        <dbReference type="ARBA" id="ARBA00022963"/>
    </source>
</evidence>
<dbReference type="Pfam" id="PF13091">
    <property type="entry name" value="PLDc_2"/>
    <property type="match status" value="2"/>
</dbReference>
<dbReference type="GO" id="GO:0004630">
    <property type="term" value="F:phospholipase D activity"/>
    <property type="evidence" value="ECO:0007669"/>
    <property type="project" value="UniProtKB-EC"/>
</dbReference>
<dbReference type="SMART" id="SM00155">
    <property type="entry name" value="PLDc"/>
    <property type="match status" value="2"/>
</dbReference>
<evidence type="ECO:0000259" key="7">
    <source>
        <dbReference type="PROSITE" id="PS50035"/>
    </source>
</evidence>
<evidence type="ECO:0000313" key="8">
    <source>
        <dbReference type="EMBL" id="HGS21318.1"/>
    </source>
</evidence>
<comment type="catalytic activity">
    <reaction evidence="1">
        <text>a 1,2-diacyl-sn-glycero-3-phosphocholine + H2O = a 1,2-diacyl-sn-glycero-3-phosphate + choline + H(+)</text>
        <dbReference type="Rhea" id="RHEA:14445"/>
        <dbReference type="ChEBI" id="CHEBI:15354"/>
        <dbReference type="ChEBI" id="CHEBI:15377"/>
        <dbReference type="ChEBI" id="CHEBI:15378"/>
        <dbReference type="ChEBI" id="CHEBI:57643"/>
        <dbReference type="ChEBI" id="CHEBI:58608"/>
        <dbReference type="EC" id="3.1.4.4"/>
    </reaction>
</comment>
<name>A0A7C4KH46_9CHLR</name>
<dbReference type="InterPro" id="IPR001736">
    <property type="entry name" value="PLipase_D/transphosphatidylase"/>
</dbReference>
<comment type="similarity">
    <text evidence="2">Belongs to the phospholipase D family.</text>
</comment>
<comment type="caution">
    <text evidence="8">The sequence shown here is derived from an EMBL/GenBank/DDBJ whole genome shotgun (WGS) entry which is preliminary data.</text>
</comment>
<dbReference type="AlphaFoldDB" id="A0A7C4KH46"/>
<dbReference type="PROSITE" id="PS50035">
    <property type="entry name" value="PLD"/>
    <property type="match status" value="2"/>
</dbReference>
<dbReference type="CDD" id="cd09116">
    <property type="entry name" value="PLDc_Nuc_like"/>
    <property type="match status" value="1"/>
</dbReference>
<dbReference type="PANTHER" id="PTHR43856:SF1">
    <property type="entry name" value="MITOCHONDRIAL CARDIOLIPIN HYDROLASE"/>
    <property type="match status" value="1"/>
</dbReference>
<dbReference type="GO" id="GO:0016891">
    <property type="term" value="F:RNA endonuclease activity producing 5'-phosphomonoesters, hydrolytic mechanism"/>
    <property type="evidence" value="ECO:0007669"/>
    <property type="project" value="TreeGrafter"/>
</dbReference>
<protein>
    <recommendedName>
        <fullName evidence="3">phospholipase D</fullName>
        <ecNumber evidence="3">3.1.4.4</ecNumber>
    </recommendedName>
</protein>
<evidence type="ECO:0000256" key="1">
    <source>
        <dbReference type="ARBA" id="ARBA00000798"/>
    </source>
</evidence>
<keyword evidence="5" id="KW-0442">Lipid degradation</keyword>
<dbReference type="PANTHER" id="PTHR43856">
    <property type="entry name" value="CARDIOLIPIN HYDROLASE"/>
    <property type="match status" value="1"/>
</dbReference>
<dbReference type="InterPro" id="IPR025202">
    <property type="entry name" value="PLD-like_dom"/>
</dbReference>
<keyword evidence="4" id="KW-0378">Hydrolase</keyword>
<organism evidence="8">
    <name type="scientific">Anaerolinea thermolimosa</name>
    <dbReference type="NCBI Taxonomy" id="229919"/>
    <lineage>
        <taxon>Bacteria</taxon>
        <taxon>Bacillati</taxon>
        <taxon>Chloroflexota</taxon>
        <taxon>Anaerolineae</taxon>
        <taxon>Anaerolineales</taxon>
        <taxon>Anaerolineaceae</taxon>
        <taxon>Anaerolinea</taxon>
    </lineage>
</organism>
<evidence type="ECO:0000256" key="6">
    <source>
        <dbReference type="ARBA" id="ARBA00023098"/>
    </source>
</evidence>